<sequence length="85" mass="9720">MNILETRIFYTKGQISKIVVLADYTSVGKPYSDIRALEAKNQPCSGYEFIKPNETLSDDLINRIADFGIEVNPSDAFPDWKKQYK</sequence>
<name>A0A1M4UN74_9BACT</name>
<accession>A0A1M4UN74</accession>
<proteinExistence type="predicted"/>
<keyword evidence="2" id="KW-1185">Reference proteome</keyword>
<protein>
    <submittedName>
        <fullName evidence="1">Uncharacterized protein</fullName>
    </submittedName>
</protein>
<evidence type="ECO:0000313" key="1">
    <source>
        <dbReference type="EMBL" id="SHE58105.1"/>
    </source>
</evidence>
<gene>
    <name evidence="1" type="ORF">SAMN05444362_101651</name>
</gene>
<reference evidence="2" key="1">
    <citation type="submission" date="2016-11" db="EMBL/GenBank/DDBJ databases">
        <authorList>
            <person name="Varghese N."/>
            <person name="Submissions S."/>
        </authorList>
    </citation>
    <scope>NUCLEOTIDE SEQUENCE [LARGE SCALE GENOMIC DNA]</scope>
    <source>
        <strain evidence="2">DSM 27370</strain>
    </source>
</reference>
<dbReference type="Proteomes" id="UP000184480">
    <property type="component" value="Unassembled WGS sequence"/>
</dbReference>
<dbReference type="EMBL" id="FQUC01000001">
    <property type="protein sequence ID" value="SHE58105.1"/>
    <property type="molecule type" value="Genomic_DNA"/>
</dbReference>
<dbReference type="RefSeq" id="WP_139261991.1">
    <property type="nucleotide sequence ID" value="NZ_BBXL01000001.1"/>
</dbReference>
<evidence type="ECO:0000313" key="2">
    <source>
        <dbReference type="Proteomes" id="UP000184480"/>
    </source>
</evidence>
<dbReference type="AlphaFoldDB" id="A0A1M4UN74"/>
<organism evidence="1 2">
    <name type="scientific">Dysgonomonas macrotermitis</name>
    <dbReference type="NCBI Taxonomy" id="1346286"/>
    <lineage>
        <taxon>Bacteria</taxon>
        <taxon>Pseudomonadati</taxon>
        <taxon>Bacteroidota</taxon>
        <taxon>Bacteroidia</taxon>
        <taxon>Bacteroidales</taxon>
        <taxon>Dysgonomonadaceae</taxon>
        <taxon>Dysgonomonas</taxon>
    </lineage>
</organism>
<dbReference type="STRING" id="1346286.SAMN05444362_101651"/>